<dbReference type="Proteomes" id="UP001165083">
    <property type="component" value="Unassembled WGS sequence"/>
</dbReference>
<feature type="compositionally biased region" description="Acidic residues" evidence="1">
    <location>
        <begin position="67"/>
        <end position="76"/>
    </location>
</feature>
<name>A0A9W6UBS4_9STRA</name>
<gene>
    <name evidence="2" type="ORF">Plil01_001287500</name>
</gene>
<comment type="caution">
    <text evidence="2">The sequence shown here is derived from an EMBL/GenBank/DDBJ whole genome shotgun (WGS) entry which is preliminary data.</text>
</comment>
<dbReference type="EMBL" id="BSXW01000821">
    <property type="protein sequence ID" value="GMF30199.1"/>
    <property type="molecule type" value="Genomic_DNA"/>
</dbReference>
<evidence type="ECO:0000313" key="2">
    <source>
        <dbReference type="EMBL" id="GMF30199.1"/>
    </source>
</evidence>
<feature type="region of interest" description="Disordered" evidence="1">
    <location>
        <begin position="102"/>
        <end position="130"/>
    </location>
</feature>
<keyword evidence="3" id="KW-1185">Reference proteome</keyword>
<evidence type="ECO:0000256" key="1">
    <source>
        <dbReference type="SAM" id="MobiDB-lite"/>
    </source>
</evidence>
<accession>A0A9W6UBS4</accession>
<dbReference type="OrthoDB" id="117283at2759"/>
<reference evidence="2" key="1">
    <citation type="submission" date="2023-04" db="EMBL/GenBank/DDBJ databases">
        <title>Phytophthora lilii NBRC 32176.</title>
        <authorList>
            <person name="Ichikawa N."/>
            <person name="Sato H."/>
            <person name="Tonouchi N."/>
        </authorList>
    </citation>
    <scope>NUCLEOTIDE SEQUENCE</scope>
    <source>
        <strain evidence="2">NBRC 32176</strain>
    </source>
</reference>
<feature type="region of interest" description="Disordered" evidence="1">
    <location>
        <begin position="50"/>
        <end position="80"/>
    </location>
</feature>
<protein>
    <submittedName>
        <fullName evidence="2">Unnamed protein product</fullName>
    </submittedName>
</protein>
<evidence type="ECO:0000313" key="3">
    <source>
        <dbReference type="Proteomes" id="UP001165083"/>
    </source>
</evidence>
<proteinExistence type="predicted"/>
<sequence length="210" mass="22663">MFQPSRFIVCSKILVCKAMLDPLLEHLSGLSSAEFYQELAAWKDTVEIGPNSSSCGGGKCELKSSNEDDPDDDAEGDALSAFDPSDAIETVSLMNQIEDLLPNADGCTDSGNASGSEDDIPPTQQTTLHDTASASSNLQIIEKSIADGKGSKGNDLKSETSTTTVRAVDIVNLPPPKRQEWQRNSSDKLLQMLYQIALRFTNIPQILRLG</sequence>
<organism evidence="2 3">
    <name type="scientific">Phytophthora lilii</name>
    <dbReference type="NCBI Taxonomy" id="2077276"/>
    <lineage>
        <taxon>Eukaryota</taxon>
        <taxon>Sar</taxon>
        <taxon>Stramenopiles</taxon>
        <taxon>Oomycota</taxon>
        <taxon>Peronosporomycetes</taxon>
        <taxon>Peronosporales</taxon>
        <taxon>Peronosporaceae</taxon>
        <taxon>Phytophthora</taxon>
    </lineage>
</organism>
<dbReference type="AlphaFoldDB" id="A0A9W6UBS4"/>